<comment type="caution">
    <text evidence="1">The sequence shown here is derived from an EMBL/GenBank/DDBJ whole genome shotgun (WGS) entry which is preliminary data.</text>
</comment>
<protein>
    <submittedName>
        <fullName evidence="1">Uncharacterized protein</fullName>
    </submittedName>
</protein>
<organism evidence="1 2">
    <name type="scientific">Daphnia magna</name>
    <dbReference type="NCBI Taxonomy" id="35525"/>
    <lineage>
        <taxon>Eukaryota</taxon>
        <taxon>Metazoa</taxon>
        <taxon>Ecdysozoa</taxon>
        <taxon>Arthropoda</taxon>
        <taxon>Crustacea</taxon>
        <taxon>Branchiopoda</taxon>
        <taxon>Diplostraca</taxon>
        <taxon>Cladocera</taxon>
        <taxon>Anomopoda</taxon>
        <taxon>Daphniidae</taxon>
        <taxon>Daphnia</taxon>
    </lineage>
</organism>
<proteinExistence type="predicted"/>
<accession>A0A164SWK1</accession>
<gene>
    <name evidence="1" type="ORF">APZ42_025628</name>
</gene>
<dbReference type="AlphaFoldDB" id="A0A164SWK1"/>
<keyword evidence="2" id="KW-1185">Reference proteome</keyword>
<evidence type="ECO:0000313" key="2">
    <source>
        <dbReference type="Proteomes" id="UP000076858"/>
    </source>
</evidence>
<dbReference type="EMBL" id="LRGB01001920">
    <property type="protein sequence ID" value="KZS10015.1"/>
    <property type="molecule type" value="Genomic_DNA"/>
</dbReference>
<sequence length="89" mass="10104">MVTGRSNNRIHSPPRRITTQIREQKLKNMPMSQRVTDQLASPKVGILETIYVVETLFFSPQQLGGFFLQKTASFTNGVQLRIRGNDAEI</sequence>
<name>A0A164SWK1_9CRUS</name>
<reference evidence="1 2" key="1">
    <citation type="submission" date="2016-03" db="EMBL/GenBank/DDBJ databases">
        <title>EvidentialGene: Evidence-directed Construction of Genes on Genomes.</title>
        <authorList>
            <person name="Gilbert D.G."/>
            <person name="Choi J.-H."/>
            <person name="Mockaitis K."/>
            <person name="Colbourne J."/>
            <person name="Pfrender M."/>
        </authorList>
    </citation>
    <scope>NUCLEOTIDE SEQUENCE [LARGE SCALE GENOMIC DNA]</scope>
    <source>
        <strain evidence="1 2">Xinb3</strain>
        <tissue evidence="1">Complete organism</tissue>
    </source>
</reference>
<dbReference type="Proteomes" id="UP000076858">
    <property type="component" value="Unassembled WGS sequence"/>
</dbReference>
<evidence type="ECO:0000313" key="1">
    <source>
        <dbReference type="EMBL" id="KZS10015.1"/>
    </source>
</evidence>